<feature type="compositionally biased region" description="Acidic residues" evidence="1">
    <location>
        <begin position="142"/>
        <end position="152"/>
    </location>
</feature>
<reference evidence="3" key="1">
    <citation type="journal article" date="2020" name="Cell">
        <title>Large-Scale Comparative Analyses of Tick Genomes Elucidate Their Genetic Diversity and Vector Capacities.</title>
        <authorList>
            <consortium name="Tick Genome and Microbiome Consortium (TIGMIC)"/>
            <person name="Jia N."/>
            <person name="Wang J."/>
            <person name="Shi W."/>
            <person name="Du L."/>
            <person name="Sun Y."/>
            <person name="Zhan W."/>
            <person name="Jiang J.F."/>
            <person name="Wang Q."/>
            <person name="Zhang B."/>
            <person name="Ji P."/>
            <person name="Bell-Sakyi L."/>
            <person name="Cui X.M."/>
            <person name="Yuan T.T."/>
            <person name="Jiang B.G."/>
            <person name="Yang W.F."/>
            <person name="Lam T.T."/>
            <person name="Chang Q.C."/>
            <person name="Ding S.J."/>
            <person name="Wang X.J."/>
            <person name="Zhu J.G."/>
            <person name="Ruan X.D."/>
            <person name="Zhao L."/>
            <person name="Wei J.T."/>
            <person name="Ye R.Z."/>
            <person name="Que T.C."/>
            <person name="Du C.H."/>
            <person name="Zhou Y.H."/>
            <person name="Cheng J.X."/>
            <person name="Dai P.F."/>
            <person name="Guo W.B."/>
            <person name="Han X.H."/>
            <person name="Huang E.J."/>
            <person name="Li L.F."/>
            <person name="Wei W."/>
            <person name="Gao Y.C."/>
            <person name="Liu J.Z."/>
            <person name="Shao H.Z."/>
            <person name="Wang X."/>
            <person name="Wang C.C."/>
            <person name="Yang T.C."/>
            <person name="Huo Q.B."/>
            <person name="Li W."/>
            <person name="Chen H.Y."/>
            <person name="Chen S.E."/>
            <person name="Zhou L.G."/>
            <person name="Ni X.B."/>
            <person name="Tian J.H."/>
            <person name="Sheng Y."/>
            <person name="Liu T."/>
            <person name="Pan Y.S."/>
            <person name="Xia L.Y."/>
            <person name="Li J."/>
            <person name="Zhao F."/>
            <person name="Cao W.C."/>
        </authorList>
    </citation>
    <scope>NUCLEOTIDE SEQUENCE</scope>
    <source>
        <strain evidence="3">Rsan-2018</strain>
    </source>
</reference>
<feature type="compositionally biased region" description="Basic and acidic residues" evidence="1">
    <location>
        <begin position="153"/>
        <end position="162"/>
    </location>
</feature>
<gene>
    <name evidence="3" type="ORF">HPB52_002905</name>
</gene>
<reference evidence="3" key="2">
    <citation type="submission" date="2021-09" db="EMBL/GenBank/DDBJ databases">
        <authorList>
            <person name="Jia N."/>
            <person name="Wang J."/>
            <person name="Shi W."/>
            <person name="Du L."/>
            <person name="Sun Y."/>
            <person name="Zhan W."/>
            <person name="Jiang J."/>
            <person name="Wang Q."/>
            <person name="Zhang B."/>
            <person name="Ji P."/>
            <person name="Sakyi L.B."/>
            <person name="Cui X."/>
            <person name="Yuan T."/>
            <person name="Jiang B."/>
            <person name="Yang W."/>
            <person name="Lam T.T.-Y."/>
            <person name="Chang Q."/>
            <person name="Ding S."/>
            <person name="Wang X."/>
            <person name="Zhu J."/>
            <person name="Ruan X."/>
            <person name="Zhao L."/>
            <person name="Wei J."/>
            <person name="Que T."/>
            <person name="Du C."/>
            <person name="Cheng J."/>
            <person name="Dai P."/>
            <person name="Han X."/>
            <person name="Huang E."/>
            <person name="Gao Y."/>
            <person name="Liu J."/>
            <person name="Shao H."/>
            <person name="Ye R."/>
            <person name="Li L."/>
            <person name="Wei W."/>
            <person name="Wang X."/>
            <person name="Wang C."/>
            <person name="Huo Q."/>
            <person name="Li W."/>
            <person name="Guo W."/>
            <person name="Chen H."/>
            <person name="Chen S."/>
            <person name="Zhou L."/>
            <person name="Zhou L."/>
            <person name="Ni X."/>
            <person name="Tian J."/>
            <person name="Zhou Y."/>
            <person name="Sheng Y."/>
            <person name="Liu T."/>
            <person name="Pan Y."/>
            <person name="Xia L."/>
            <person name="Li J."/>
            <person name="Zhao F."/>
            <person name="Cao W."/>
        </authorList>
    </citation>
    <scope>NUCLEOTIDE SEQUENCE</scope>
    <source>
        <strain evidence="3">Rsan-2018</strain>
        <tissue evidence="3">Larvae</tissue>
    </source>
</reference>
<feature type="region of interest" description="Disordered" evidence="1">
    <location>
        <begin position="140"/>
        <end position="180"/>
    </location>
</feature>
<name>A0A9D4Q4G8_RHISA</name>
<comment type="caution">
    <text evidence="3">The sequence shown here is derived from an EMBL/GenBank/DDBJ whole genome shotgun (WGS) entry which is preliminary data.</text>
</comment>
<dbReference type="Proteomes" id="UP000821837">
    <property type="component" value="Unassembled WGS sequence"/>
</dbReference>
<evidence type="ECO:0000313" key="4">
    <source>
        <dbReference type="Proteomes" id="UP000821837"/>
    </source>
</evidence>
<dbReference type="EMBL" id="JABSTV010001248">
    <property type="protein sequence ID" value="KAH7967834.1"/>
    <property type="molecule type" value="Genomic_DNA"/>
</dbReference>
<evidence type="ECO:0000256" key="1">
    <source>
        <dbReference type="SAM" id="MobiDB-lite"/>
    </source>
</evidence>
<dbReference type="AlphaFoldDB" id="A0A9D4Q4G8"/>
<keyword evidence="4" id="KW-1185">Reference proteome</keyword>
<dbReference type="SUPFAM" id="SSF56219">
    <property type="entry name" value="DNase I-like"/>
    <property type="match status" value="1"/>
</dbReference>
<sequence>MSAYCRPSQRHYVFDRIVRQAKGLAETRPLLILGGFNAPHTTWGYTFLPKRRKSLAKAREDHEMALLSEPDATTRRANSAARDTTPDLSWLSGTLDVTWRNEVDLESFHSVICITIRGSRYRVVLGTAMITEWDKMKKFMQEQEEASEEDLEQAEKKTDLHQMGEGPEEGPPKVHTRNRN</sequence>
<proteinExistence type="predicted"/>
<feature type="domain" description="Endonuclease/exonuclease/phosphatase" evidence="2">
    <location>
        <begin position="2"/>
        <end position="112"/>
    </location>
</feature>
<accession>A0A9D4Q4G8</accession>
<dbReference type="Gene3D" id="3.60.10.10">
    <property type="entry name" value="Endonuclease/exonuclease/phosphatase"/>
    <property type="match status" value="1"/>
</dbReference>
<evidence type="ECO:0000313" key="3">
    <source>
        <dbReference type="EMBL" id="KAH7967834.1"/>
    </source>
</evidence>
<organism evidence="3 4">
    <name type="scientific">Rhipicephalus sanguineus</name>
    <name type="common">Brown dog tick</name>
    <name type="synonym">Ixodes sanguineus</name>
    <dbReference type="NCBI Taxonomy" id="34632"/>
    <lineage>
        <taxon>Eukaryota</taxon>
        <taxon>Metazoa</taxon>
        <taxon>Ecdysozoa</taxon>
        <taxon>Arthropoda</taxon>
        <taxon>Chelicerata</taxon>
        <taxon>Arachnida</taxon>
        <taxon>Acari</taxon>
        <taxon>Parasitiformes</taxon>
        <taxon>Ixodida</taxon>
        <taxon>Ixodoidea</taxon>
        <taxon>Ixodidae</taxon>
        <taxon>Rhipicephalinae</taxon>
        <taxon>Rhipicephalus</taxon>
        <taxon>Rhipicephalus</taxon>
    </lineage>
</organism>
<protein>
    <recommendedName>
        <fullName evidence="2">Endonuclease/exonuclease/phosphatase domain-containing protein</fullName>
    </recommendedName>
</protein>
<dbReference type="GO" id="GO:0003824">
    <property type="term" value="F:catalytic activity"/>
    <property type="evidence" value="ECO:0007669"/>
    <property type="project" value="InterPro"/>
</dbReference>
<evidence type="ECO:0000259" key="2">
    <source>
        <dbReference type="Pfam" id="PF14529"/>
    </source>
</evidence>
<dbReference type="Pfam" id="PF14529">
    <property type="entry name" value="Exo_endo_phos_2"/>
    <property type="match status" value="1"/>
</dbReference>
<dbReference type="InterPro" id="IPR005135">
    <property type="entry name" value="Endo/exonuclease/phosphatase"/>
</dbReference>
<dbReference type="InterPro" id="IPR036691">
    <property type="entry name" value="Endo/exonu/phosph_ase_sf"/>
</dbReference>